<organism evidence="1 2">
    <name type="scientific">Clavispora lusitaniae</name>
    <name type="common">Candida lusitaniae</name>
    <dbReference type="NCBI Taxonomy" id="36911"/>
    <lineage>
        <taxon>Eukaryota</taxon>
        <taxon>Fungi</taxon>
        <taxon>Dikarya</taxon>
        <taxon>Ascomycota</taxon>
        <taxon>Saccharomycotina</taxon>
        <taxon>Pichiomycetes</taxon>
        <taxon>Metschnikowiaceae</taxon>
        <taxon>Clavispora</taxon>
    </lineage>
</organism>
<evidence type="ECO:0000313" key="1">
    <source>
        <dbReference type="EMBL" id="QFZ29613.1"/>
    </source>
</evidence>
<reference evidence="2" key="1">
    <citation type="journal article" date="2019" name="MBio">
        <title>Comparative genomics for the elucidation of multidrug resistance (MDR) in Candida lusitaniae.</title>
        <authorList>
            <person name="Kannan A."/>
            <person name="Asner S.A."/>
            <person name="Trachsel E."/>
            <person name="Kelly S."/>
            <person name="Parker J."/>
            <person name="Sanglard D."/>
        </authorList>
    </citation>
    <scope>NUCLEOTIDE SEQUENCE [LARGE SCALE GENOMIC DNA]</scope>
    <source>
        <strain evidence="2">P1</strain>
    </source>
</reference>
<evidence type="ECO:0000313" key="2">
    <source>
        <dbReference type="Proteomes" id="UP000326582"/>
    </source>
</evidence>
<sequence length="1128" mass="124445">MKFITRSPKKKSVRPPPPAEAPRDSATFADGEISPELVPIVTLLSSQAHRRYYEGIFMLYYDLNGDGKPGDRQWKEVYGILTGNQLAYWDVANLAEFKNSPERLLESSSKPNYLNFTDAIFNAMKVLPAAKQQLENVIIVSTTMKNRYIIQFRSFDMLTEWYLALRLATFEYQSLQEAYTGALLSARGSRLSDIRTILAEKRFNHQDWVKIRYGSGMAWKRCYAVIEPSTSKRKKFIPGRIVLYENETMKKKALMGVITHATSVTAVYPQSPFFIDQSTIMKLEGAINFDVGSGKPKKKDHNENMETSLFLMPESHSAVPGFDTLIRFLIPLFDAFGLYGRPAMLKADRIDPQSLLFGLPTLPHVHYLNLSDLESLTGSDQYLEWDARTWKNNLKRVLQSKLAQGYEGCGSARGFSGAINSLNSPSLASPGTAKSSPTTIRSVSGPAPTDRILPAKPRTASGFAKTSSPPAFGASPAGAGASQLGQAAPVSMPQIAVLGEDAPKLPPSDPNREVASRGQRNVNNLAIDTEEPTRKSLQLADIYHKYSKIQTPSDRFNDRNEILNGSAEELDEEALPSLMRKKSLMHGPYPTTERHLLNASDDDEEEEQDEDDEDDDYSSASSVQKERPLNTGLLVPSVERLEQSHSPNTQYSEFNKQFSQAVDRRYDTESSGSEELSPPPSPPRHSQEAERFSGSYQAQQLPQIQQIQQLRSQQTVNAPLQSPSAAQTSFSDQHRSAQKAPPQQTQQTQVGPKAAIQKSSAVTNLSHNLMREEVASPTSEHYRPRYISSPNSSQNQVHQFADVRTEKPQSSSKENGSLPPVQTSHKIPAYAQNTAYAAYGQPSSPGTMNAPRSPVQPFPNGPGHQPGSRPHVSGGPSGPSGPGQYGQGYGQQYAPAQKPGNQKPMTPQMAGGQKPMTPQAGGQKPGQYPGQPGGGHYAAGNNAYPPQNYPRQNFPQNQSAQNYPSQNQPSQNQPPQNYPPQNYPPQNYPQQNYPPHAQYQQRQVRSQPGQKPLPNQMNQVGQRPHPGQPSQPAQKPLPTQPGQPQARPGDHPYQQRVNASQQYPRPGTTTGQNPSSFRSYDGNPYQYQVQSTYTSPAPGPAMHKGPGDARGQNPNAKSDSRQGGYRQY</sequence>
<name>A0ACD0WPW2_CLALS</name>
<keyword evidence="2" id="KW-1185">Reference proteome</keyword>
<accession>A0ACD0WPW2</accession>
<dbReference type="EMBL" id="CP038489">
    <property type="protein sequence ID" value="QFZ29613.1"/>
    <property type="molecule type" value="Genomic_DNA"/>
</dbReference>
<dbReference type="Proteomes" id="UP000326582">
    <property type="component" value="Chromosome 6"/>
</dbReference>
<protein>
    <submittedName>
        <fullName evidence="1">Uncharacterized protein</fullName>
    </submittedName>
</protein>
<gene>
    <name evidence="1" type="ORF">EJF14_60123</name>
</gene>
<proteinExistence type="predicted"/>